<dbReference type="EMBL" id="RDQH01000335">
    <property type="protein sequence ID" value="RXH89106.1"/>
    <property type="molecule type" value="Genomic_DNA"/>
</dbReference>
<evidence type="ECO:0000256" key="1">
    <source>
        <dbReference type="ARBA" id="ARBA00004167"/>
    </source>
</evidence>
<keyword evidence="4" id="KW-0735">Signal-anchor</keyword>
<gene>
    <name evidence="10" type="ORF">DVH24_006084</name>
</gene>
<keyword evidence="6 7" id="KW-0472">Membrane</keyword>
<comment type="caution">
    <text evidence="10">The sequence shown here is derived from an EMBL/GenBank/DDBJ whole genome shotgun (WGS) entry which is preliminary data.</text>
</comment>
<feature type="domain" description="Trichome birefringence-like C-terminal" evidence="8">
    <location>
        <begin position="107"/>
        <end position="372"/>
    </location>
</feature>
<protein>
    <recommendedName>
        <fullName evidence="12">Trichome birefringence-like N-terminal domain-containing protein</fullName>
    </recommendedName>
</protein>
<dbReference type="PANTHER" id="PTHR32285:SF149">
    <property type="entry name" value="TRICHOME BIREFRINGENCE-LIKE N-TERMINAL DOMAIN-CONTAINING PROTEIN"/>
    <property type="match status" value="1"/>
</dbReference>
<organism evidence="10 11">
    <name type="scientific">Malus domestica</name>
    <name type="common">Apple</name>
    <name type="synonym">Pyrus malus</name>
    <dbReference type="NCBI Taxonomy" id="3750"/>
    <lineage>
        <taxon>Eukaryota</taxon>
        <taxon>Viridiplantae</taxon>
        <taxon>Streptophyta</taxon>
        <taxon>Embryophyta</taxon>
        <taxon>Tracheophyta</taxon>
        <taxon>Spermatophyta</taxon>
        <taxon>Magnoliopsida</taxon>
        <taxon>eudicotyledons</taxon>
        <taxon>Gunneridae</taxon>
        <taxon>Pentapetalae</taxon>
        <taxon>rosids</taxon>
        <taxon>fabids</taxon>
        <taxon>Rosales</taxon>
        <taxon>Rosaceae</taxon>
        <taxon>Amygdaloideae</taxon>
        <taxon>Maleae</taxon>
        <taxon>Malus</taxon>
    </lineage>
</organism>
<keyword evidence="5 7" id="KW-1133">Transmembrane helix</keyword>
<evidence type="ECO:0000256" key="2">
    <source>
        <dbReference type="ARBA" id="ARBA00007727"/>
    </source>
</evidence>
<dbReference type="InterPro" id="IPR029962">
    <property type="entry name" value="TBL"/>
</dbReference>
<keyword evidence="11" id="KW-1185">Reference proteome</keyword>
<sequence length="1063" mass="121331">MIYVYIYFVSWTSLLISLCVFMASFAIGAAVVLLLLPLLHHQVHGGLVGSDINDCDVSNGNWVFDDSYPLYAAPSCPFIEKEFDCVGNGRPDKNYLKYRWQPFACSLPRFNGSSFLSTYTGKSIMFVGDSLSLNQWQSLTCMLYTAIPGTKYTLVRKEGLSTFTFLEYNLSVSFSRNAFIVDIVGTPDGRVLKLDSISPENEQLWLQNDVLIFDSWHWWLHVGRKQPWDLIQVGNQTYKDMDRLGAYEKALTTWAGWVDSKVNSNKTKVFFQGVSPDHSNATEWGDPQAINCNAQTEPLPGPDFPGKPHPAEQVLEKVLRTASRPVHLLNITTLSQLRKDAHPSVYGLGGHRGMDCSHWCLAGVPDTWNLLLKIRPSLYLKEFRQYSSEGCDIFEGRWVYDESYPLYTSSQCSFIEKEFDCLQNGRSDKFYLKFRWQPTHCNLTRFNSEDFLQRFRGKSIMFVGDSLSLNQWQSLTCMLHTANPQTQYNLYRTGGLSTFAFPAYNMKVMFSRNAFLVDTINTTAGRVLKLDSIESGKLWRNSDVLVFNSWHWWLHTGRKQPWDLIQEGSHTYKDMDRLVAYEKALKTWARWVDTNLESTKTRVFFQGVSPDHNNGSEWGEAASKHCEGQTQPMARDEYPAGSHPAEVVAERVLRSMSNPVHLLNVTTLSQLRKDGHPSLYGHGGHRDMDCSHWCLAGVPDTWNQLLYASLIQSKIRGRVVSQGTIKHVNSAGSGSGSRCDLFHGEWVYDKSYPLYNSVDCPFIWKEFDCQKNGRPDNEYLNYRWQPTSCKLPTLDGKSLLEKFRGKRILFVGDSLSINQWQSLTCLLHKSVPQANYTSNRVGGVSTFKFPAYDVSIVLSRNAFLVDIVHENSRRVLMLDSIQNGSYWRTFDVLVFNTWHWWLHTGRKQPWEEVRYGVNNVHEDIDRMMAYEKALKTWARWVDSNVDPGKTKVFFQGVSPDHMSPREWGDDAKSGNCFGQRAPVMGAQYPGGSHPAQVVLENVLRTMSKPVHLLNITTLSQLRKDGHPSVYGFGGHRNIDCTHWCLPGVPDSWNQILFAALFHS</sequence>
<comment type="similarity">
    <text evidence="2">Belongs to the PC-esterase family. TBL subfamily.</text>
</comment>
<dbReference type="Pfam" id="PF13839">
    <property type="entry name" value="PC-Esterase"/>
    <property type="match status" value="3"/>
</dbReference>
<proteinExistence type="inferred from homology"/>
<feature type="domain" description="Trichome birefringence-like C-terminal" evidence="8">
    <location>
        <begin position="791"/>
        <end position="1058"/>
    </location>
</feature>
<evidence type="ECO:0008006" key="12">
    <source>
        <dbReference type="Google" id="ProtNLM"/>
    </source>
</evidence>
<evidence type="ECO:0000256" key="5">
    <source>
        <dbReference type="ARBA" id="ARBA00022989"/>
    </source>
</evidence>
<feature type="domain" description="Trichome birefringence-like N-terminal" evidence="9">
    <location>
        <begin position="738"/>
        <end position="790"/>
    </location>
</feature>
<name>A0A498J1H5_MALDO</name>
<dbReference type="InterPro" id="IPR025846">
    <property type="entry name" value="TBL_N"/>
</dbReference>
<evidence type="ECO:0000259" key="9">
    <source>
        <dbReference type="Pfam" id="PF14416"/>
    </source>
</evidence>
<feature type="transmembrane region" description="Helical" evidence="7">
    <location>
        <begin position="12"/>
        <end position="36"/>
    </location>
</feature>
<comment type="subcellular location">
    <subcellularLocation>
        <location evidence="1">Membrane</location>
        <topology evidence="1">Single-pass membrane protein</topology>
    </subcellularLocation>
</comment>
<evidence type="ECO:0000313" key="11">
    <source>
        <dbReference type="Proteomes" id="UP000290289"/>
    </source>
</evidence>
<dbReference type="GO" id="GO:0016020">
    <property type="term" value="C:membrane"/>
    <property type="evidence" value="ECO:0007669"/>
    <property type="project" value="UniProtKB-SubCell"/>
</dbReference>
<accession>A0A498J1H5</accession>
<evidence type="ECO:0000256" key="7">
    <source>
        <dbReference type="SAM" id="Phobius"/>
    </source>
</evidence>
<dbReference type="PANTHER" id="PTHR32285">
    <property type="entry name" value="PROTEIN TRICHOME BIREFRINGENCE-LIKE 9-RELATED"/>
    <property type="match status" value="1"/>
</dbReference>
<evidence type="ECO:0000313" key="10">
    <source>
        <dbReference type="EMBL" id="RXH89106.1"/>
    </source>
</evidence>
<feature type="domain" description="Trichome birefringence-like C-terminal" evidence="8">
    <location>
        <begin position="443"/>
        <end position="708"/>
    </location>
</feature>
<dbReference type="Proteomes" id="UP000290289">
    <property type="component" value="Chromosome 9"/>
</dbReference>
<dbReference type="GO" id="GO:0005794">
    <property type="term" value="C:Golgi apparatus"/>
    <property type="evidence" value="ECO:0007669"/>
    <property type="project" value="TreeGrafter"/>
</dbReference>
<keyword evidence="3 7" id="KW-0812">Transmembrane</keyword>
<evidence type="ECO:0000256" key="6">
    <source>
        <dbReference type="ARBA" id="ARBA00023136"/>
    </source>
</evidence>
<evidence type="ECO:0000259" key="8">
    <source>
        <dbReference type="Pfam" id="PF13839"/>
    </source>
</evidence>
<evidence type="ECO:0000256" key="3">
    <source>
        <dbReference type="ARBA" id="ARBA00022692"/>
    </source>
</evidence>
<dbReference type="AlphaFoldDB" id="A0A498J1H5"/>
<dbReference type="Pfam" id="PF14416">
    <property type="entry name" value="PMR5N"/>
    <property type="match status" value="3"/>
</dbReference>
<feature type="domain" description="Trichome birefringence-like N-terminal" evidence="9">
    <location>
        <begin position="54"/>
        <end position="106"/>
    </location>
</feature>
<reference evidence="10 11" key="1">
    <citation type="submission" date="2018-10" db="EMBL/GenBank/DDBJ databases">
        <title>A high-quality apple genome assembly.</title>
        <authorList>
            <person name="Hu J."/>
        </authorList>
    </citation>
    <scope>NUCLEOTIDE SEQUENCE [LARGE SCALE GENOMIC DNA]</scope>
    <source>
        <strain evidence="11">cv. HFTH1</strain>
        <tissue evidence="10">Young leaf</tissue>
    </source>
</reference>
<feature type="domain" description="Trichome birefringence-like N-terminal" evidence="9">
    <location>
        <begin position="390"/>
        <end position="442"/>
    </location>
</feature>
<evidence type="ECO:0000256" key="4">
    <source>
        <dbReference type="ARBA" id="ARBA00022968"/>
    </source>
</evidence>
<dbReference type="InterPro" id="IPR026057">
    <property type="entry name" value="TBL_C"/>
</dbReference>
<dbReference type="GO" id="GO:0016413">
    <property type="term" value="F:O-acetyltransferase activity"/>
    <property type="evidence" value="ECO:0007669"/>
    <property type="project" value="InterPro"/>
</dbReference>